<protein>
    <submittedName>
        <fullName evidence="1">Uncharacterized protein</fullName>
    </submittedName>
</protein>
<reference evidence="1" key="1">
    <citation type="submission" date="2014-11" db="EMBL/GenBank/DDBJ databases">
        <authorList>
            <person name="Otto D Thomas"/>
            <person name="Naeem Raeece"/>
        </authorList>
    </citation>
    <scope>NUCLEOTIDE SEQUENCE</scope>
</reference>
<dbReference type="EMBL" id="CDMZ01002598">
    <property type="protein sequence ID" value="CEM43043.1"/>
    <property type="molecule type" value="Genomic_DNA"/>
</dbReference>
<dbReference type="AlphaFoldDB" id="A0A0G4HG13"/>
<organism evidence="1">
    <name type="scientific">Chromera velia CCMP2878</name>
    <dbReference type="NCBI Taxonomy" id="1169474"/>
    <lineage>
        <taxon>Eukaryota</taxon>
        <taxon>Sar</taxon>
        <taxon>Alveolata</taxon>
        <taxon>Colpodellida</taxon>
        <taxon>Chromeraceae</taxon>
        <taxon>Chromera</taxon>
    </lineage>
</organism>
<proteinExistence type="predicted"/>
<dbReference type="PhylomeDB" id="A0A0G4HG13"/>
<sequence length="105" mass="12380">MSPRMRRFVSRFDELGITPRYVPGARNRVADALSRVPGLAVQTKEVQEERKDVCELLLNEVYVQPDEEFLGKIRKGYEEEQFWREIKEAVEHPEKGVPLRLRLRV</sequence>
<accession>A0A0G4HG13</accession>
<name>A0A0G4HG13_9ALVE</name>
<dbReference type="VEuPathDB" id="CryptoDB:Cvel_27233"/>
<evidence type="ECO:0000313" key="1">
    <source>
        <dbReference type="EMBL" id="CEM43043.1"/>
    </source>
</evidence>
<gene>
    <name evidence="1" type="ORF">Cvel_27233</name>
</gene>